<protein>
    <submittedName>
        <fullName evidence="2">Uncharacterized protein</fullName>
    </submittedName>
</protein>
<comment type="caution">
    <text evidence="2">The sequence shown here is derived from an EMBL/GenBank/DDBJ whole genome shotgun (WGS) entry which is preliminary data.</text>
</comment>
<dbReference type="EMBL" id="JAWDGP010007412">
    <property type="protein sequence ID" value="KAK3719797.1"/>
    <property type="molecule type" value="Genomic_DNA"/>
</dbReference>
<sequence>MVLKGRDSLSEIEKYSSNIRFENSTPAGLLLLDVTRGCHASPAQSHNVERSRPPSPLPQTDACPWHRRLHKIFK</sequence>
<organism evidence="2 3">
    <name type="scientific">Elysia crispata</name>
    <name type="common">lettuce slug</name>
    <dbReference type="NCBI Taxonomy" id="231223"/>
    <lineage>
        <taxon>Eukaryota</taxon>
        <taxon>Metazoa</taxon>
        <taxon>Spiralia</taxon>
        <taxon>Lophotrochozoa</taxon>
        <taxon>Mollusca</taxon>
        <taxon>Gastropoda</taxon>
        <taxon>Heterobranchia</taxon>
        <taxon>Euthyneura</taxon>
        <taxon>Panpulmonata</taxon>
        <taxon>Sacoglossa</taxon>
        <taxon>Placobranchoidea</taxon>
        <taxon>Plakobranchidae</taxon>
        <taxon>Elysia</taxon>
    </lineage>
</organism>
<name>A0AAE1CN14_9GAST</name>
<proteinExistence type="predicted"/>
<evidence type="ECO:0000313" key="3">
    <source>
        <dbReference type="Proteomes" id="UP001283361"/>
    </source>
</evidence>
<dbReference type="AlphaFoldDB" id="A0AAE1CN14"/>
<dbReference type="Proteomes" id="UP001283361">
    <property type="component" value="Unassembled WGS sequence"/>
</dbReference>
<accession>A0AAE1CN14</accession>
<keyword evidence="3" id="KW-1185">Reference proteome</keyword>
<reference evidence="2" key="1">
    <citation type="journal article" date="2023" name="G3 (Bethesda)">
        <title>A reference genome for the long-term kleptoplast-retaining sea slug Elysia crispata morphotype clarki.</title>
        <authorList>
            <person name="Eastman K.E."/>
            <person name="Pendleton A.L."/>
            <person name="Shaikh M.A."/>
            <person name="Suttiyut T."/>
            <person name="Ogas R."/>
            <person name="Tomko P."/>
            <person name="Gavelis G."/>
            <person name="Widhalm J.R."/>
            <person name="Wisecaver J.H."/>
        </authorList>
    </citation>
    <scope>NUCLEOTIDE SEQUENCE</scope>
    <source>
        <strain evidence="2">ECLA1</strain>
    </source>
</reference>
<evidence type="ECO:0000256" key="1">
    <source>
        <dbReference type="SAM" id="MobiDB-lite"/>
    </source>
</evidence>
<evidence type="ECO:0000313" key="2">
    <source>
        <dbReference type="EMBL" id="KAK3719797.1"/>
    </source>
</evidence>
<gene>
    <name evidence="2" type="ORF">RRG08_040099</name>
</gene>
<feature type="region of interest" description="Disordered" evidence="1">
    <location>
        <begin position="41"/>
        <end position="62"/>
    </location>
</feature>